<organism evidence="4 5">
    <name type="scientific">Streptomyces daliensis</name>
    <dbReference type="NCBI Taxonomy" id="299421"/>
    <lineage>
        <taxon>Bacteria</taxon>
        <taxon>Bacillati</taxon>
        <taxon>Actinomycetota</taxon>
        <taxon>Actinomycetes</taxon>
        <taxon>Kitasatosporales</taxon>
        <taxon>Streptomycetaceae</taxon>
        <taxon>Streptomyces</taxon>
    </lineage>
</organism>
<name>A0A8T4IRE1_9ACTN</name>
<dbReference type="PANTHER" id="PTHR22946">
    <property type="entry name" value="DIENELACTONE HYDROLASE DOMAIN-CONTAINING PROTEIN-RELATED"/>
    <property type="match status" value="1"/>
</dbReference>
<evidence type="ECO:0000256" key="1">
    <source>
        <dbReference type="ARBA" id="ARBA00038115"/>
    </source>
</evidence>
<dbReference type="Gene3D" id="3.40.50.1820">
    <property type="entry name" value="alpha/beta hydrolase"/>
    <property type="match status" value="1"/>
</dbReference>
<reference evidence="4" key="1">
    <citation type="submission" date="2021-04" db="EMBL/GenBank/DDBJ databases">
        <title>Sequencing of actinobacteria type strains.</title>
        <authorList>
            <person name="Nguyen G.-S."/>
            <person name="Wentzel A."/>
        </authorList>
    </citation>
    <scope>NUCLEOTIDE SEQUENCE</scope>
    <source>
        <strain evidence="4">DSM 42095</strain>
    </source>
</reference>
<comment type="caution">
    <text evidence="4">The sequence shown here is derived from an EMBL/GenBank/DDBJ whole genome shotgun (WGS) entry which is preliminary data.</text>
</comment>
<evidence type="ECO:0000256" key="2">
    <source>
        <dbReference type="SAM" id="MobiDB-lite"/>
    </source>
</evidence>
<dbReference type="Gene3D" id="1.20.1440.110">
    <property type="entry name" value="acylaminoacyl peptidase"/>
    <property type="match status" value="1"/>
</dbReference>
<dbReference type="SUPFAM" id="SSF53474">
    <property type="entry name" value="alpha/beta-Hydrolases"/>
    <property type="match status" value="1"/>
</dbReference>
<gene>
    <name evidence="4" type="ORF">KDA82_12395</name>
</gene>
<dbReference type="EMBL" id="JAGSMN010000256">
    <property type="protein sequence ID" value="MBR7673802.1"/>
    <property type="molecule type" value="Genomic_DNA"/>
</dbReference>
<proteinExistence type="inferred from homology"/>
<protein>
    <submittedName>
        <fullName evidence="4">Alpha/beta fold hydrolase</fullName>
    </submittedName>
</protein>
<evidence type="ECO:0000313" key="5">
    <source>
        <dbReference type="Proteomes" id="UP000675554"/>
    </source>
</evidence>
<evidence type="ECO:0000259" key="3">
    <source>
        <dbReference type="Pfam" id="PF00561"/>
    </source>
</evidence>
<evidence type="ECO:0000313" key="4">
    <source>
        <dbReference type="EMBL" id="MBR7673802.1"/>
    </source>
</evidence>
<dbReference type="GO" id="GO:0016787">
    <property type="term" value="F:hydrolase activity"/>
    <property type="evidence" value="ECO:0007669"/>
    <property type="project" value="UniProtKB-KW"/>
</dbReference>
<dbReference type="Proteomes" id="UP000675554">
    <property type="component" value="Unassembled WGS sequence"/>
</dbReference>
<feature type="domain" description="AB hydrolase-1" evidence="3">
    <location>
        <begin position="188"/>
        <end position="308"/>
    </location>
</feature>
<keyword evidence="4" id="KW-0378">Hydrolase</keyword>
<keyword evidence="5" id="KW-1185">Reference proteome</keyword>
<feature type="region of interest" description="Disordered" evidence="2">
    <location>
        <begin position="1"/>
        <end position="46"/>
    </location>
</feature>
<dbReference type="PANTHER" id="PTHR22946:SF12">
    <property type="entry name" value="CONIDIAL PIGMENT BIOSYNTHESIS PROTEIN AYG1 (AFU_ORTHOLOGUE AFUA_2G17550)"/>
    <property type="match status" value="1"/>
</dbReference>
<dbReference type="AlphaFoldDB" id="A0A8T4IRE1"/>
<dbReference type="InterPro" id="IPR000073">
    <property type="entry name" value="AB_hydrolase_1"/>
</dbReference>
<dbReference type="InterPro" id="IPR050261">
    <property type="entry name" value="FrsA_esterase"/>
</dbReference>
<accession>A0A8T4IRE1</accession>
<dbReference type="Pfam" id="PF00561">
    <property type="entry name" value="Abhydrolase_1"/>
    <property type="match status" value="1"/>
</dbReference>
<dbReference type="InterPro" id="IPR029058">
    <property type="entry name" value="AB_hydrolase_fold"/>
</dbReference>
<comment type="similarity">
    <text evidence="1">Belongs to the AB hydrolase superfamily. FUS2 hydrolase family.</text>
</comment>
<sequence length="399" mass="42587">MDAPVPAQDPARSAKAPAVPAQDPARSAKAPAESAQDPASSAEDPAKLRAALLRAMPLSRMLDYGMDHADAVHLAHADVSEPWHEVATRLAEAQSARAEAAADRGDTETAVACYRRATASLVFAQMAFNTDHPAKRALYARLIRAYEAAAELDTEFRVERLSVPFRQSHCTAWFVSRSGARPGARPAPAVVIVGGQSGWGPAFHRQAEALARRGLSAVLFEAPGQGDTRMTGGLHLDGHVDGAFSAALDAVRARTGCDGPYGVWGNSFGGLLAARAAVRNSRFGACCVNGAGARPEPLPFRTAREQSRALLGVETDDEAAAVLRTLWLDPAADRTSAAMLVLHGGNDPLVSLAQQKVFLGLSAHSALRVWDDGDHTMYNHSAERTEYVCDWFRARLRRG</sequence>